<proteinExistence type="predicted"/>
<sequence>MSCPASQYRRVCRGTHPFKRFQHIRPRGGGKICQVRDGSGKGRPPLYSESHMQFRRSLDFIKGGISPLLHGDGGNRSLRAHLNDNKRIRGEGLPPF</sequence>
<accession>A0A377FBA2</accession>
<feature type="region of interest" description="Disordered" evidence="1">
    <location>
        <begin position="29"/>
        <end position="48"/>
    </location>
</feature>
<evidence type="ECO:0000313" key="2">
    <source>
        <dbReference type="EMBL" id="STN83145.1"/>
    </source>
</evidence>
<reference evidence="2 3" key="1">
    <citation type="submission" date="2018-06" db="EMBL/GenBank/DDBJ databases">
        <authorList>
            <consortium name="Pathogen Informatics"/>
            <person name="Doyle S."/>
        </authorList>
    </citation>
    <scope>NUCLEOTIDE SEQUENCE [LARGE SCALE GENOMIC DNA]</scope>
    <source>
        <strain evidence="2 3">NCTC9706</strain>
    </source>
</reference>
<name>A0A377FBA2_ECOLX</name>
<organism evidence="2 3">
    <name type="scientific">Escherichia coli</name>
    <dbReference type="NCBI Taxonomy" id="562"/>
    <lineage>
        <taxon>Bacteria</taxon>
        <taxon>Pseudomonadati</taxon>
        <taxon>Pseudomonadota</taxon>
        <taxon>Gammaproteobacteria</taxon>
        <taxon>Enterobacterales</taxon>
        <taxon>Enterobacteriaceae</taxon>
        <taxon>Escherichia</taxon>
    </lineage>
</organism>
<evidence type="ECO:0000256" key="1">
    <source>
        <dbReference type="SAM" id="MobiDB-lite"/>
    </source>
</evidence>
<dbReference type="Proteomes" id="UP000254460">
    <property type="component" value="Unassembled WGS sequence"/>
</dbReference>
<dbReference type="AlphaFoldDB" id="A0A377FBA2"/>
<dbReference type="EMBL" id="UGGJ01000001">
    <property type="protein sequence ID" value="STN83145.1"/>
    <property type="molecule type" value="Genomic_DNA"/>
</dbReference>
<evidence type="ECO:0000313" key="3">
    <source>
        <dbReference type="Proteomes" id="UP000254460"/>
    </source>
</evidence>
<protein>
    <submittedName>
        <fullName evidence="2">Uncharacterized protein</fullName>
    </submittedName>
</protein>
<gene>
    <name evidence="2" type="ORF">NCTC9706_00079</name>
</gene>